<accession>A0A9W8WUR4</accession>
<dbReference type="AlphaFoldDB" id="A0A9W8WUR4"/>
<organism evidence="2 3">
    <name type="scientific">Didymella glomerata</name>
    <dbReference type="NCBI Taxonomy" id="749621"/>
    <lineage>
        <taxon>Eukaryota</taxon>
        <taxon>Fungi</taxon>
        <taxon>Dikarya</taxon>
        <taxon>Ascomycota</taxon>
        <taxon>Pezizomycotina</taxon>
        <taxon>Dothideomycetes</taxon>
        <taxon>Pleosporomycetidae</taxon>
        <taxon>Pleosporales</taxon>
        <taxon>Pleosporineae</taxon>
        <taxon>Didymellaceae</taxon>
        <taxon>Didymella</taxon>
    </lineage>
</organism>
<dbReference type="Gene3D" id="3.40.50.1820">
    <property type="entry name" value="alpha/beta hydrolase"/>
    <property type="match status" value="1"/>
</dbReference>
<feature type="domain" description="Carboxylesterase type B" evidence="1">
    <location>
        <begin position="135"/>
        <end position="232"/>
    </location>
</feature>
<dbReference type="InterPro" id="IPR002018">
    <property type="entry name" value="CarbesteraseB"/>
</dbReference>
<protein>
    <recommendedName>
        <fullName evidence="1">Carboxylesterase type B domain-containing protein</fullName>
    </recommendedName>
</protein>
<keyword evidence="3" id="KW-1185">Reference proteome</keyword>
<name>A0A9W8WUR4_9PLEO</name>
<dbReference type="InterPro" id="IPR029058">
    <property type="entry name" value="AB_hydrolase_fold"/>
</dbReference>
<comment type="caution">
    <text evidence="2">The sequence shown here is derived from an EMBL/GenBank/DDBJ whole genome shotgun (WGS) entry which is preliminary data.</text>
</comment>
<evidence type="ECO:0000313" key="3">
    <source>
        <dbReference type="Proteomes" id="UP001140562"/>
    </source>
</evidence>
<dbReference type="Pfam" id="PF00135">
    <property type="entry name" value="COesterase"/>
    <property type="match status" value="1"/>
</dbReference>
<proteinExistence type="predicted"/>
<sequence length="288" mass="32118">MVMGVPMRQAILQSGSLYLSPPLPESRAEAVVTKIEDCLSLKGSPGLRDASVEDILKAQAELGIVSLFLQMEPGLENWHERLGHAARLLIGDCEYESSIWRNGIEALTAQTICQSFDLLGDESASLKALYGIVLDRQTSCKNGALDLLTDVRFTLATESIVKSWRDAQRQVFRYLVDEANPWQPSSRAHHTVDLPLLFGSFDLSFNPAASKVSAMMSQKWIDFIAGSDPWNPTDYFAFGPLGRSMVVSEDEFTARRRKRHRDAINRIGAHRVDEVWKSLAIGNMSFDN</sequence>
<dbReference type="SUPFAM" id="SSF53474">
    <property type="entry name" value="alpha/beta-Hydrolases"/>
    <property type="match status" value="1"/>
</dbReference>
<dbReference type="OrthoDB" id="3200163at2759"/>
<evidence type="ECO:0000313" key="2">
    <source>
        <dbReference type="EMBL" id="KAJ4333116.1"/>
    </source>
</evidence>
<evidence type="ECO:0000259" key="1">
    <source>
        <dbReference type="Pfam" id="PF00135"/>
    </source>
</evidence>
<dbReference type="EMBL" id="JAPEUV010000101">
    <property type="protein sequence ID" value="KAJ4333116.1"/>
    <property type="molecule type" value="Genomic_DNA"/>
</dbReference>
<reference evidence="2" key="1">
    <citation type="submission" date="2022-10" db="EMBL/GenBank/DDBJ databases">
        <title>Tapping the CABI collections for fungal endophytes: first genome assemblies for Collariella, Neodidymelliopsis, Ascochyta clinopodiicola, Didymella pomorum, Didymosphaeria variabile, Neocosmospora piperis and Neocucurbitaria cava.</title>
        <authorList>
            <person name="Hill R."/>
        </authorList>
    </citation>
    <scope>NUCLEOTIDE SEQUENCE</scope>
    <source>
        <strain evidence="2">IMI 360193</strain>
    </source>
</reference>
<gene>
    <name evidence="2" type="ORF">N0V87_007845</name>
</gene>
<dbReference type="Proteomes" id="UP001140562">
    <property type="component" value="Unassembled WGS sequence"/>
</dbReference>